<dbReference type="EMBL" id="JBAMIC010000001">
    <property type="protein sequence ID" value="KAK7116319.1"/>
    <property type="molecule type" value="Genomic_DNA"/>
</dbReference>
<reference evidence="9 10" key="1">
    <citation type="submission" date="2024-02" db="EMBL/GenBank/DDBJ databases">
        <title>Chromosome-scale genome assembly of the rough periwinkle Littorina saxatilis.</title>
        <authorList>
            <person name="De Jode A."/>
            <person name="Faria R."/>
            <person name="Formenti G."/>
            <person name="Sims Y."/>
            <person name="Smith T.P."/>
            <person name="Tracey A."/>
            <person name="Wood J.M.D."/>
            <person name="Zagrodzka Z.B."/>
            <person name="Johannesson K."/>
            <person name="Butlin R.K."/>
            <person name="Leder E.H."/>
        </authorList>
    </citation>
    <scope>NUCLEOTIDE SEQUENCE [LARGE SCALE GENOMIC DNA]</scope>
    <source>
        <strain evidence="9">Snail1</strain>
        <tissue evidence="9">Muscle</tissue>
    </source>
</reference>
<feature type="region of interest" description="Disordered" evidence="7">
    <location>
        <begin position="1"/>
        <end position="61"/>
    </location>
</feature>
<evidence type="ECO:0000313" key="10">
    <source>
        <dbReference type="Proteomes" id="UP001374579"/>
    </source>
</evidence>
<evidence type="ECO:0000256" key="4">
    <source>
        <dbReference type="ARBA" id="ARBA00023125"/>
    </source>
</evidence>
<dbReference type="Pfam" id="PF02229">
    <property type="entry name" value="PC4"/>
    <property type="match status" value="1"/>
</dbReference>
<feature type="domain" description="Transcriptional coactivator p15 (PC4) C-terminal" evidence="8">
    <location>
        <begin position="67"/>
        <end position="114"/>
    </location>
</feature>
<dbReference type="GO" id="GO:0060261">
    <property type="term" value="P:positive regulation of transcription initiation by RNA polymerase II"/>
    <property type="evidence" value="ECO:0007669"/>
    <property type="project" value="InterPro"/>
</dbReference>
<dbReference type="Gene3D" id="2.30.31.10">
    <property type="entry name" value="Transcriptional Coactivator Pc4, Chain A"/>
    <property type="match status" value="1"/>
</dbReference>
<organism evidence="9 10">
    <name type="scientific">Littorina saxatilis</name>
    <dbReference type="NCBI Taxonomy" id="31220"/>
    <lineage>
        <taxon>Eukaryota</taxon>
        <taxon>Metazoa</taxon>
        <taxon>Spiralia</taxon>
        <taxon>Lophotrochozoa</taxon>
        <taxon>Mollusca</taxon>
        <taxon>Gastropoda</taxon>
        <taxon>Caenogastropoda</taxon>
        <taxon>Littorinimorpha</taxon>
        <taxon>Littorinoidea</taxon>
        <taxon>Littorinidae</taxon>
        <taxon>Littorina</taxon>
    </lineage>
</organism>
<evidence type="ECO:0000259" key="8">
    <source>
        <dbReference type="Pfam" id="PF02229"/>
    </source>
</evidence>
<sequence>MPKSKEYLSTSDDSGSGSDEPKPKKMKVEKESPKKVDKKEKDKGKAKPTSSEAEKGPNGELMFQVARMRYATVSEFRGKVLVSIREYYEKDGELRPGKKGISLSLEQWNALKEHIGDIDEAVKKF</sequence>
<dbReference type="SUPFAM" id="SSF54447">
    <property type="entry name" value="ssDNA-binding transcriptional regulator domain"/>
    <property type="match status" value="1"/>
</dbReference>
<dbReference type="AlphaFoldDB" id="A0AAN9C473"/>
<gene>
    <name evidence="9" type="ORF">V1264_002023</name>
</gene>
<dbReference type="InterPro" id="IPR009044">
    <property type="entry name" value="ssDNA-bd_transcriptional_reg"/>
</dbReference>
<comment type="subcellular location">
    <subcellularLocation>
        <location evidence="1">Nucleus</location>
    </subcellularLocation>
</comment>
<feature type="compositionally biased region" description="Low complexity" evidence="7">
    <location>
        <begin position="9"/>
        <end position="18"/>
    </location>
</feature>
<dbReference type="InterPro" id="IPR045125">
    <property type="entry name" value="Sub1/Tcp4-like"/>
</dbReference>
<keyword evidence="4" id="KW-0238">DNA-binding</keyword>
<comment type="similarity">
    <text evidence="2">Belongs to the transcriptional coactivator PC4 family.</text>
</comment>
<evidence type="ECO:0000256" key="5">
    <source>
        <dbReference type="ARBA" id="ARBA00023163"/>
    </source>
</evidence>
<evidence type="ECO:0000256" key="7">
    <source>
        <dbReference type="SAM" id="MobiDB-lite"/>
    </source>
</evidence>
<dbReference type="GO" id="GO:0003677">
    <property type="term" value="F:DNA binding"/>
    <property type="evidence" value="ECO:0007669"/>
    <property type="project" value="UniProtKB-KW"/>
</dbReference>
<dbReference type="Proteomes" id="UP001374579">
    <property type="component" value="Unassembled WGS sequence"/>
</dbReference>
<accession>A0AAN9C473</accession>
<evidence type="ECO:0000313" key="9">
    <source>
        <dbReference type="EMBL" id="KAK7116319.1"/>
    </source>
</evidence>
<evidence type="ECO:0000256" key="2">
    <source>
        <dbReference type="ARBA" id="ARBA00009001"/>
    </source>
</evidence>
<protein>
    <recommendedName>
        <fullName evidence="8">Transcriptional coactivator p15 (PC4) C-terminal domain-containing protein</fullName>
    </recommendedName>
</protein>
<keyword evidence="3" id="KW-0805">Transcription regulation</keyword>
<dbReference type="PANTHER" id="PTHR13215">
    <property type="entry name" value="RNA POLYMERASE II TRANSCRIPTIONAL COACTIVATOR"/>
    <property type="match status" value="1"/>
</dbReference>
<feature type="compositionally biased region" description="Basic and acidic residues" evidence="7">
    <location>
        <begin position="19"/>
        <end position="45"/>
    </location>
</feature>
<evidence type="ECO:0000256" key="3">
    <source>
        <dbReference type="ARBA" id="ARBA00023015"/>
    </source>
</evidence>
<keyword evidence="10" id="KW-1185">Reference proteome</keyword>
<evidence type="ECO:0000256" key="6">
    <source>
        <dbReference type="ARBA" id="ARBA00023242"/>
    </source>
</evidence>
<dbReference type="InterPro" id="IPR003173">
    <property type="entry name" value="PC4_C"/>
</dbReference>
<name>A0AAN9C473_9CAEN</name>
<dbReference type="GO" id="GO:0003713">
    <property type="term" value="F:transcription coactivator activity"/>
    <property type="evidence" value="ECO:0007669"/>
    <property type="project" value="InterPro"/>
</dbReference>
<proteinExistence type="inferred from homology"/>
<comment type="caution">
    <text evidence="9">The sequence shown here is derived from an EMBL/GenBank/DDBJ whole genome shotgun (WGS) entry which is preliminary data.</text>
</comment>
<keyword evidence="5" id="KW-0804">Transcription</keyword>
<dbReference type="GO" id="GO:0005634">
    <property type="term" value="C:nucleus"/>
    <property type="evidence" value="ECO:0007669"/>
    <property type="project" value="UniProtKB-SubCell"/>
</dbReference>
<evidence type="ECO:0000256" key="1">
    <source>
        <dbReference type="ARBA" id="ARBA00004123"/>
    </source>
</evidence>
<keyword evidence="6" id="KW-0539">Nucleus</keyword>